<dbReference type="Gene3D" id="3.50.50.60">
    <property type="entry name" value="FAD/NAD(P)-binding domain"/>
    <property type="match status" value="1"/>
</dbReference>
<evidence type="ECO:0000256" key="1">
    <source>
        <dbReference type="PIRSR" id="PIRSR011396-1"/>
    </source>
</evidence>
<dbReference type="PANTHER" id="PTHR43747">
    <property type="entry name" value="FAD-BINDING PROTEIN"/>
    <property type="match status" value="1"/>
</dbReference>
<dbReference type="Proteomes" id="UP000017837">
    <property type="component" value="Unassembled WGS sequence"/>
</dbReference>
<keyword evidence="4" id="KW-1185">Reference proteome</keyword>
<dbReference type="AlphaFoldDB" id="V4Q205"/>
<keyword evidence="2" id="KW-0547">Nucleotide-binding</keyword>
<protein>
    <recommendedName>
        <fullName evidence="5">Tryptophan halogenase</fullName>
    </recommendedName>
</protein>
<keyword evidence="2" id="KW-0274">FAD</keyword>
<evidence type="ECO:0008006" key="5">
    <source>
        <dbReference type="Google" id="ProtNLM"/>
    </source>
</evidence>
<sequence length="481" mass="53384">MTAAFLTRFFSPLQMSITLIESTEIGTVGVGEATIPPIRAFNHSLGINEAEFMRATQATFKLGIEFRGWREPGHTYMHPFGYTGAKINGQSFHPFWIRARQMGQGHAFAEYSLNTLAAYAGKFDWPSADPSSPKSTLAYAYHFDAALYAAYMRRLSETRGVQRLEATITHAKRSAEDGGIDTLCLSDGREVAGDFFFDCSGFRALLIGEAMNVPFEDWSNHLPANRAVAIPSGVSQDILPYTQATAQSAGWHWRIPLQHRTGNGYVYASDFISDEAAAASLLQALDAPPMADPRVLKFTTGHRKAFWVKNCLAIGLSGGFLEPLESTSIHLIQNALTRLSSVFPTRRIDGVSARLYNRVMSEEFETIRDFLIFHYHVNGRQGEPMWDYLRHMSIPSSLAEKIDLFCERGLTSFPNQTVFQEENWMSVMLGQGLVPQTFDPLVGAVPDAGMLAALKQIHQTCLQTLSEMPAHTVALKKAQTP</sequence>
<dbReference type="EMBL" id="AWGB01000015">
    <property type="protein sequence ID" value="ESQ91870.1"/>
    <property type="molecule type" value="Genomic_DNA"/>
</dbReference>
<feature type="active site" evidence="1">
    <location>
        <position position="61"/>
    </location>
</feature>
<organism evidence="3 4">
    <name type="scientific">Asticcacaulis benevestitus DSM 16100 = ATCC BAA-896</name>
    <dbReference type="NCBI Taxonomy" id="1121022"/>
    <lineage>
        <taxon>Bacteria</taxon>
        <taxon>Pseudomonadati</taxon>
        <taxon>Pseudomonadota</taxon>
        <taxon>Alphaproteobacteria</taxon>
        <taxon>Caulobacterales</taxon>
        <taxon>Caulobacteraceae</taxon>
        <taxon>Asticcacaulis</taxon>
    </lineage>
</organism>
<dbReference type="InterPro" id="IPR036188">
    <property type="entry name" value="FAD/NAD-bd_sf"/>
</dbReference>
<dbReference type="STRING" id="1121022.GCA_000376105_02586"/>
<evidence type="ECO:0000256" key="2">
    <source>
        <dbReference type="PIRSR" id="PIRSR011396-2"/>
    </source>
</evidence>
<evidence type="ECO:0000313" key="3">
    <source>
        <dbReference type="EMBL" id="ESQ91870.1"/>
    </source>
</evidence>
<dbReference type="eggNOG" id="COG0665">
    <property type="taxonomic scope" value="Bacteria"/>
</dbReference>
<feature type="binding site" evidence="2">
    <location>
        <position position="316"/>
    </location>
    <ligand>
        <name>FAD</name>
        <dbReference type="ChEBI" id="CHEBI:57692"/>
    </ligand>
</feature>
<name>V4Q205_9CAUL</name>
<dbReference type="GO" id="GO:0004497">
    <property type="term" value="F:monooxygenase activity"/>
    <property type="evidence" value="ECO:0007669"/>
    <property type="project" value="InterPro"/>
</dbReference>
<dbReference type="PIRSF" id="PIRSF011396">
    <property type="entry name" value="Trp_halogenase"/>
    <property type="match status" value="1"/>
</dbReference>
<feature type="binding site" evidence="2">
    <location>
        <position position="61"/>
    </location>
    <ligand>
        <name>7-chloro-L-tryptophan</name>
        <dbReference type="ChEBI" id="CHEBI:58713"/>
    </ligand>
</feature>
<comment type="caution">
    <text evidence="3">The sequence shown here is derived from an EMBL/GenBank/DDBJ whole genome shotgun (WGS) entry which is preliminary data.</text>
</comment>
<evidence type="ECO:0000313" key="4">
    <source>
        <dbReference type="Proteomes" id="UP000017837"/>
    </source>
</evidence>
<reference evidence="3 4" key="1">
    <citation type="journal article" date="2014" name="Nature">
        <title>Sequential evolution of bacterial morphology by co-option of a developmental regulator.</title>
        <authorList>
            <person name="Jiang C."/>
            <person name="Brown P.J."/>
            <person name="Ducret A."/>
            <person name="Brun Y.V."/>
        </authorList>
    </citation>
    <scope>NUCLEOTIDE SEQUENCE [LARGE SCALE GENOMIC DNA]</scope>
    <source>
        <strain evidence="3 4">DSM 16100</strain>
    </source>
</reference>
<feature type="binding site" evidence="2">
    <location>
        <position position="329"/>
    </location>
    <ligand>
        <name>FAD</name>
        <dbReference type="ChEBI" id="CHEBI:57692"/>
    </ligand>
</feature>
<dbReference type="PANTHER" id="PTHR43747:SF4">
    <property type="entry name" value="FLAVIN-DEPENDENT TRYPTOPHAN HALOGENASE"/>
    <property type="match status" value="1"/>
</dbReference>
<dbReference type="InterPro" id="IPR050816">
    <property type="entry name" value="Flavin-dep_Halogenase_NPB"/>
</dbReference>
<gene>
    <name evidence="3" type="ORF">ABENE_09560</name>
</gene>
<dbReference type="Pfam" id="PF04820">
    <property type="entry name" value="Trp_halogenase"/>
    <property type="match status" value="1"/>
</dbReference>
<dbReference type="GO" id="GO:0000166">
    <property type="term" value="F:nucleotide binding"/>
    <property type="evidence" value="ECO:0007669"/>
    <property type="project" value="UniProtKB-KW"/>
</dbReference>
<dbReference type="InterPro" id="IPR006905">
    <property type="entry name" value="Flavin_halogenase"/>
</dbReference>
<dbReference type="SUPFAM" id="SSF51905">
    <property type="entry name" value="FAD/NAD(P)-binding domain"/>
    <property type="match status" value="1"/>
</dbReference>
<proteinExistence type="predicted"/>
<dbReference type="PATRIC" id="fig|1121022.4.peg.1930"/>
<dbReference type="InterPro" id="IPR033856">
    <property type="entry name" value="Trp_halogen"/>
</dbReference>
<keyword evidence="2" id="KW-0285">Flavoprotein</keyword>
<feature type="binding site" evidence="2">
    <location>
        <position position="325"/>
    </location>
    <ligand>
        <name>L-tryptophan</name>
        <dbReference type="ChEBI" id="CHEBI:57912"/>
    </ligand>
</feature>
<accession>V4Q205</accession>